<dbReference type="OrthoDB" id="6433361at2759"/>
<feature type="disulfide bond" evidence="1">
    <location>
        <begin position="623"/>
        <end position="632"/>
    </location>
</feature>
<feature type="domain" description="EGF-like" evidence="3">
    <location>
        <begin position="518"/>
        <end position="555"/>
    </location>
</feature>
<evidence type="ECO:0000313" key="5">
    <source>
        <dbReference type="Proteomes" id="UP000887116"/>
    </source>
</evidence>
<dbReference type="InterPro" id="IPR000742">
    <property type="entry name" value="EGF"/>
</dbReference>
<name>A0A8X6KK13_TRICU</name>
<dbReference type="Gene3D" id="2.10.25.10">
    <property type="entry name" value="Laminin"/>
    <property type="match status" value="2"/>
</dbReference>
<dbReference type="SMART" id="SM00181">
    <property type="entry name" value="EGF"/>
    <property type="match status" value="6"/>
</dbReference>
<keyword evidence="2" id="KW-0472">Membrane</keyword>
<keyword evidence="1" id="KW-1015">Disulfide bond</keyword>
<proteinExistence type="predicted"/>
<dbReference type="PROSITE" id="PS00022">
    <property type="entry name" value="EGF_1"/>
    <property type="match status" value="2"/>
</dbReference>
<evidence type="ECO:0000259" key="3">
    <source>
        <dbReference type="PROSITE" id="PS50026"/>
    </source>
</evidence>
<gene>
    <name evidence="4" type="primary">NCL1_35710</name>
    <name evidence="4" type="ORF">TNCT_171921</name>
</gene>
<evidence type="ECO:0000313" key="4">
    <source>
        <dbReference type="EMBL" id="GFQ76339.1"/>
    </source>
</evidence>
<evidence type="ECO:0000256" key="1">
    <source>
        <dbReference type="PROSITE-ProRule" id="PRU00076"/>
    </source>
</evidence>
<dbReference type="EMBL" id="BMAO01001838">
    <property type="protein sequence ID" value="GFQ76339.1"/>
    <property type="molecule type" value="Genomic_DNA"/>
</dbReference>
<reference evidence="4" key="1">
    <citation type="submission" date="2020-07" db="EMBL/GenBank/DDBJ databases">
        <title>Multicomponent nature underlies the extraordinary mechanical properties of spider dragline silk.</title>
        <authorList>
            <person name="Kono N."/>
            <person name="Nakamura H."/>
            <person name="Mori M."/>
            <person name="Yoshida Y."/>
            <person name="Ohtoshi R."/>
            <person name="Malay A.D."/>
            <person name="Moran D.A.P."/>
            <person name="Tomita M."/>
            <person name="Numata K."/>
            <person name="Arakawa K."/>
        </authorList>
    </citation>
    <scope>NUCLEOTIDE SEQUENCE</scope>
</reference>
<dbReference type="PROSITE" id="PS01186">
    <property type="entry name" value="EGF_2"/>
    <property type="match status" value="1"/>
</dbReference>
<dbReference type="SUPFAM" id="SSF57196">
    <property type="entry name" value="EGF/Laminin"/>
    <property type="match status" value="1"/>
</dbReference>
<dbReference type="Proteomes" id="UP000887116">
    <property type="component" value="Unassembled WGS sequence"/>
</dbReference>
<keyword evidence="5" id="KW-1185">Reference proteome</keyword>
<dbReference type="AlphaFoldDB" id="A0A8X6KK13"/>
<sequence>MKDGKQVCQCPPEFGNYSATLCKECECGKGANCTFEPSGWFSVSKICICPNGYLTNGEKCIAVSTSTSLRTSTLPITMTTHFKDMSTPSTNYVSSIRTTKTFPSSTRECDCGKYSLDCTMSYWGKVCDCMQGYTQIAGICGVIESSTPSSTTDMLQSSTVTTRITTPECDCGKYSTDCKISFYGNRKICYCMDGYTQTDDWCKAVELSTFPSTTNNKYQSSTRITTPECDCGKYSKDCKISFYGNRKICYCLDGYTQIDDWCKAELSTVPSTTNDKYQSSTRITTPECDCGKYSTDCKISFYGNRKICYCMDGYTPIDGWCEAMETSSVPTTDNFTSTAVTRYETTLACDCGKYSKGCRISWWGTKVCDCMNGYAQNDGICAARESTTPFPTTNSYIGTSTLAPVTSTISFSTTLECDCGKYSKGCTNSWFGKVCSCLPGYIQVNGTCEKCYCGKNAKSCTLKGNWKKCICKKGYSERLGICTECNCGENSLACSFSRNGSRKCDCRNHYAQKKDTCLATCLGSGDCSNGTVCTKGDGGKSFCECPPNFRGETCEISILCEKLESTCQAMEAVCVLKDSNAYCGCPRGKKMNFKLGLCEDICNQDKCLHGKCEIFGENFKCSCDEGYSGSRCEEKIKSKTNNSLLWPIIFLSFFIFICIMQFGMLCLLCGKRK</sequence>
<feature type="domain" description="EGF-like" evidence="3">
    <location>
        <begin position="603"/>
        <end position="633"/>
    </location>
</feature>
<organism evidence="4 5">
    <name type="scientific">Trichonephila clavata</name>
    <name type="common">Joro spider</name>
    <name type="synonym">Nephila clavata</name>
    <dbReference type="NCBI Taxonomy" id="2740835"/>
    <lineage>
        <taxon>Eukaryota</taxon>
        <taxon>Metazoa</taxon>
        <taxon>Ecdysozoa</taxon>
        <taxon>Arthropoda</taxon>
        <taxon>Chelicerata</taxon>
        <taxon>Arachnida</taxon>
        <taxon>Araneae</taxon>
        <taxon>Araneomorphae</taxon>
        <taxon>Entelegynae</taxon>
        <taxon>Araneoidea</taxon>
        <taxon>Nephilidae</taxon>
        <taxon>Trichonephila</taxon>
    </lineage>
</organism>
<dbReference type="PROSITE" id="PS50026">
    <property type="entry name" value="EGF_3"/>
    <property type="match status" value="2"/>
</dbReference>
<feature type="transmembrane region" description="Helical" evidence="2">
    <location>
        <begin position="644"/>
        <end position="668"/>
    </location>
</feature>
<evidence type="ECO:0000256" key="2">
    <source>
        <dbReference type="SAM" id="Phobius"/>
    </source>
</evidence>
<feature type="disulfide bond" evidence="1">
    <location>
        <begin position="545"/>
        <end position="554"/>
    </location>
</feature>
<comment type="caution">
    <text evidence="1">Lacks conserved residue(s) required for the propagation of feature annotation.</text>
</comment>
<comment type="caution">
    <text evidence="4">The sequence shown here is derived from an EMBL/GenBank/DDBJ whole genome shotgun (WGS) entry which is preliminary data.</text>
</comment>
<keyword evidence="2" id="KW-0812">Transmembrane</keyword>
<keyword evidence="2" id="KW-1133">Transmembrane helix</keyword>
<accession>A0A8X6KK13</accession>
<keyword evidence="1" id="KW-0245">EGF-like domain</keyword>
<protein>
    <submittedName>
        <fullName evidence="4">Eat-20</fullName>
    </submittedName>
</protein>